<feature type="domain" description="SGNH hydrolase-type esterase" evidence="2">
    <location>
        <begin position="223"/>
        <end position="418"/>
    </location>
</feature>
<keyword evidence="1" id="KW-0732">Signal</keyword>
<dbReference type="InterPro" id="IPR013830">
    <property type="entry name" value="SGNH_hydro"/>
</dbReference>
<dbReference type="Gene3D" id="3.40.50.1110">
    <property type="entry name" value="SGNH hydrolase"/>
    <property type="match status" value="1"/>
</dbReference>
<evidence type="ECO:0000313" key="3">
    <source>
        <dbReference type="EMBL" id="SDK40752.1"/>
    </source>
</evidence>
<gene>
    <name evidence="3" type="ORF">SAMN05421806_107146</name>
</gene>
<dbReference type="STRING" id="417292.SAMN05421806_107146"/>
<proteinExistence type="predicted"/>
<sequence length="433" mass="45596">MNKSLRRALAPLTAATLGLTLLAGTEATAGPAADPAAAPASASRTSAWTAAWAASPQRPSEGFTANWSQQGFSHQTLRQVVRVSEAGERARIRLSNAYGAGPLHITGATIARSGEGAAVEKGSVRRLTFGGKESTVIPARGQTASDPAVLDVGAEESVTVTLYLAGATGPATFHAQGFADTYRADGDHRADVTGRAFDEKTQSWYYLTGVDVAEGPRTGAVALFGDSITDGFGSTPGANRRYSDALADRIERPVLNAGIGGNLVLNDSAWYGDRGTARFGRDVLDQPGVTTAVVLQGVNDIGFSEAQKAGYERPTFWPAPEVSAQELIAGYRELIRQAHARGVRVVGATLLPFGGSDHHGVHAARVSDEVNAWIRTSGEFDAVADFDRALADPADPERIAPRYDSGDALHPDDEGYARMAAELERVLETSPRV</sequence>
<dbReference type="Pfam" id="PF13472">
    <property type="entry name" value="Lipase_GDSL_2"/>
    <property type="match status" value="1"/>
</dbReference>
<feature type="signal peptide" evidence="1">
    <location>
        <begin position="1"/>
        <end position="23"/>
    </location>
</feature>
<keyword evidence="4" id="KW-1185">Reference proteome</keyword>
<protein>
    <submittedName>
        <fullName evidence="3">Lysophospholipase L1</fullName>
    </submittedName>
</protein>
<dbReference type="OrthoDB" id="1828825at2"/>
<name>A0A1G9BMR3_9ACTN</name>
<feature type="chain" id="PRO_5039453479" evidence="1">
    <location>
        <begin position="24"/>
        <end position="433"/>
    </location>
</feature>
<evidence type="ECO:0000313" key="4">
    <source>
        <dbReference type="Proteomes" id="UP000199155"/>
    </source>
</evidence>
<accession>A0A1G9BMR3</accession>
<dbReference type="CDD" id="cd01830">
    <property type="entry name" value="XynE_like"/>
    <property type="match status" value="1"/>
</dbReference>
<dbReference type="SUPFAM" id="SSF52266">
    <property type="entry name" value="SGNH hydrolase"/>
    <property type="match status" value="1"/>
</dbReference>
<dbReference type="PANTHER" id="PTHR43784">
    <property type="entry name" value="GDSL-LIKE LIPASE/ACYLHYDROLASE, PUTATIVE (AFU_ORTHOLOGUE AFUA_2G00820)-RELATED"/>
    <property type="match status" value="1"/>
</dbReference>
<dbReference type="RefSeq" id="WP_093611830.1">
    <property type="nucleotide sequence ID" value="NZ_FNFF01000007.1"/>
</dbReference>
<dbReference type="InterPro" id="IPR036514">
    <property type="entry name" value="SGNH_hydro_sf"/>
</dbReference>
<dbReference type="AlphaFoldDB" id="A0A1G9BMR3"/>
<dbReference type="EMBL" id="FNFF01000007">
    <property type="protein sequence ID" value="SDK40752.1"/>
    <property type="molecule type" value="Genomic_DNA"/>
</dbReference>
<organism evidence="3 4">
    <name type="scientific">Streptomyces indicus</name>
    <dbReference type="NCBI Taxonomy" id="417292"/>
    <lineage>
        <taxon>Bacteria</taxon>
        <taxon>Bacillati</taxon>
        <taxon>Actinomycetota</taxon>
        <taxon>Actinomycetes</taxon>
        <taxon>Kitasatosporales</taxon>
        <taxon>Streptomycetaceae</taxon>
        <taxon>Streptomyces</taxon>
    </lineage>
</organism>
<dbReference type="Proteomes" id="UP000199155">
    <property type="component" value="Unassembled WGS sequence"/>
</dbReference>
<reference evidence="3 4" key="1">
    <citation type="submission" date="2016-10" db="EMBL/GenBank/DDBJ databases">
        <authorList>
            <person name="de Groot N.N."/>
        </authorList>
    </citation>
    <scope>NUCLEOTIDE SEQUENCE [LARGE SCALE GENOMIC DNA]</scope>
    <source>
        <strain evidence="3 4">CGMCC 4.5727</strain>
    </source>
</reference>
<dbReference type="InterPro" id="IPR053140">
    <property type="entry name" value="GDSL_Rv0518-like"/>
</dbReference>
<evidence type="ECO:0000256" key="1">
    <source>
        <dbReference type="SAM" id="SignalP"/>
    </source>
</evidence>
<dbReference type="PANTHER" id="PTHR43784:SF2">
    <property type="entry name" value="GDSL-LIKE LIPASE_ACYLHYDROLASE, PUTATIVE (AFU_ORTHOLOGUE AFUA_2G00820)-RELATED"/>
    <property type="match status" value="1"/>
</dbReference>
<evidence type="ECO:0000259" key="2">
    <source>
        <dbReference type="Pfam" id="PF13472"/>
    </source>
</evidence>